<evidence type="ECO:0000313" key="2">
    <source>
        <dbReference type="Proteomes" id="UP000606974"/>
    </source>
</evidence>
<organism evidence="1 2">
    <name type="scientific">Endocarpon pusillum</name>
    <dbReference type="NCBI Taxonomy" id="364733"/>
    <lineage>
        <taxon>Eukaryota</taxon>
        <taxon>Fungi</taxon>
        <taxon>Dikarya</taxon>
        <taxon>Ascomycota</taxon>
        <taxon>Pezizomycotina</taxon>
        <taxon>Eurotiomycetes</taxon>
        <taxon>Chaetothyriomycetidae</taxon>
        <taxon>Verrucariales</taxon>
        <taxon>Verrucariaceae</taxon>
        <taxon>Endocarpon</taxon>
    </lineage>
</organism>
<comment type="caution">
    <text evidence="1">The sequence shown here is derived from an EMBL/GenBank/DDBJ whole genome shotgun (WGS) entry which is preliminary data.</text>
</comment>
<dbReference type="OrthoDB" id="5422579at2759"/>
<accession>A0A8H7ACU5</accession>
<reference evidence="1" key="1">
    <citation type="submission" date="2020-02" db="EMBL/GenBank/DDBJ databases">
        <authorList>
            <person name="Palmer J.M."/>
        </authorList>
    </citation>
    <scope>NUCLEOTIDE SEQUENCE</scope>
    <source>
        <strain evidence="1">EPUS1.4</strain>
        <tissue evidence="1">Thallus</tissue>
    </source>
</reference>
<evidence type="ECO:0000313" key="1">
    <source>
        <dbReference type="EMBL" id="KAF7504786.1"/>
    </source>
</evidence>
<keyword evidence="2" id="KW-1185">Reference proteome</keyword>
<evidence type="ECO:0008006" key="3">
    <source>
        <dbReference type="Google" id="ProtNLM"/>
    </source>
</evidence>
<protein>
    <recommendedName>
        <fullName evidence="3">F-box domain-containing protein</fullName>
    </recommendedName>
</protein>
<dbReference type="EMBL" id="JAACFV010000127">
    <property type="protein sequence ID" value="KAF7504786.1"/>
    <property type="molecule type" value="Genomic_DNA"/>
</dbReference>
<dbReference type="Proteomes" id="UP000606974">
    <property type="component" value="Unassembled WGS sequence"/>
</dbReference>
<gene>
    <name evidence="1" type="ORF">GJ744_001719</name>
</gene>
<sequence length="263" mass="29911">MSLLKAVYSSGRIISELVAIDLPQEILSNTSYEADIMNGVFSRLQHLDLRISEFQSSNGMPCDEYFRGRDLAATTLRRLLNEPNDLQRLSLSFLDRELEFSFAVLKRTKLDRSPRRWLPGLKQLSLSNFIATWPDLKYLLEDATSLKSLTLREGTLRKGSMIDLLMTLRGLKLDEICIDGRWVTDEAMGEWHSHGEDDFSGCTMYGGPSDVKGLRSEIESYIISGGECPLPEIWVHDAGESVWCMKKGDASWHWVIRDYGQPL</sequence>
<proteinExistence type="predicted"/>
<dbReference type="InterPro" id="IPR032675">
    <property type="entry name" value="LRR_dom_sf"/>
</dbReference>
<dbReference type="AlphaFoldDB" id="A0A8H7ACU5"/>
<dbReference type="Gene3D" id="3.80.10.10">
    <property type="entry name" value="Ribonuclease Inhibitor"/>
    <property type="match status" value="1"/>
</dbReference>
<name>A0A8H7ACU5_9EURO</name>